<dbReference type="Gene3D" id="3.30.530.20">
    <property type="match status" value="1"/>
</dbReference>
<gene>
    <name evidence="2" type="ORF">FNH05_24070</name>
</gene>
<sequence length="152" mass="17548">MAGHTDNTVHIAAPLDLVWTMTNDMASWPELFTEYSAAQILSRKGNTVTFRLSMHPDENGKVWSWVSERTMYPEERRVLAHRVEKGPFEYMNIEWTYHEEGGGTRMRWVQDFHLRPDAPVDDAAMTRRINENSKIQMGVIARKVELAAARVS</sequence>
<keyword evidence="3" id="KW-1185">Reference proteome</keyword>
<evidence type="ECO:0000259" key="1">
    <source>
        <dbReference type="Pfam" id="PF03364"/>
    </source>
</evidence>
<name>A0A558BQQ1_9PSEU</name>
<reference evidence="2 3" key="2">
    <citation type="submission" date="2019-08" db="EMBL/GenBank/DDBJ databases">
        <title>Amycolatopsis acidicola sp. nov., isolated from peat swamp forest soil.</title>
        <authorList>
            <person name="Srisuk N."/>
        </authorList>
    </citation>
    <scope>NUCLEOTIDE SEQUENCE [LARGE SCALE GENOMIC DNA]</scope>
    <source>
        <strain evidence="2 3">TBRC 6029</strain>
    </source>
</reference>
<dbReference type="EMBL" id="VJWX01000280">
    <property type="protein sequence ID" value="TVT38818.1"/>
    <property type="molecule type" value="Genomic_DNA"/>
</dbReference>
<dbReference type="InterPro" id="IPR005031">
    <property type="entry name" value="COQ10_START"/>
</dbReference>
<dbReference type="Pfam" id="PF03364">
    <property type="entry name" value="Polyketide_cyc"/>
    <property type="match status" value="1"/>
</dbReference>
<proteinExistence type="predicted"/>
<accession>A0A558BQQ1</accession>
<protein>
    <submittedName>
        <fullName evidence="2">Polyketide cyclase</fullName>
    </submittedName>
</protein>
<dbReference type="InterPro" id="IPR023393">
    <property type="entry name" value="START-like_dom_sf"/>
</dbReference>
<reference evidence="2 3" key="1">
    <citation type="submission" date="2019-07" db="EMBL/GenBank/DDBJ databases">
        <authorList>
            <person name="Duangmal K."/>
            <person name="Teo W.F.A."/>
        </authorList>
    </citation>
    <scope>NUCLEOTIDE SEQUENCE [LARGE SCALE GENOMIC DNA]</scope>
    <source>
        <strain evidence="2 3">TBRC 6029</strain>
    </source>
</reference>
<dbReference type="RefSeq" id="WP_144590983.1">
    <property type="nucleotide sequence ID" value="NZ_VJWX01000280.1"/>
</dbReference>
<dbReference type="SUPFAM" id="SSF55961">
    <property type="entry name" value="Bet v1-like"/>
    <property type="match status" value="1"/>
</dbReference>
<dbReference type="OrthoDB" id="156693at2"/>
<organism evidence="2 3">
    <name type="scientific">Amycolatopsis rhizosphaerae</name>
    <dbReference type="NCBI Taxonomy" id="2053003"/>
    <lineage>
        <taxon>Bacteria</taxon>
        <taxon>Bacillati</taxon>
        <taxon>Actinomycetota</taxon>
        <taxon>Actinomycetes</taxon>
        <taxon>Pseudonocardiales</taxon>
        <taxon>Pseudonocardiaceae</taxon>
        <taxon>Amycolatopsis</taxon>
    </lineage>
</organism>
<evidence type="ECO:0000313" key="3">
    <source>
        <dbReference type="Proteomes" id="UP000320011"/>
    </source>
</evidence>
<dbReference type="Proteomes" id="UP000320011">
    <property type="component" value="Unassembled WGS sequence"/>
</dbReference>
<dbReference type="AlphaFoldDB" id="A0A558BQQ1"/>
<dbReference type="CDD" id="cd08860">
    <property type="entry name" value="TcmN_ARO-CYC_like"/>
    <property type="match status" value="1"/>
</dbReference>
<comment type="caution">
    <text evidence="2">The sequence shown here is derived from an EMBL/GenBank/DDBJ whole genome shotgun (WGS) entry which is preliminary data.</text>
</comment>
<evidence type="ECO:0000313" key="2">
    <source>
        <dbReference type="EMBL" id="TVT38818.1"/>
    </source>
</evidence>
<feature type="domain" description="Coenzyme Q-binding protein COQ10 START" evidence="1">
    <location>
        <begin position="11"/>
        <end position="127"/>
    </location>
</feature>